<feature type="compositionally biased region" description="Acidic residues" evidence="1">
    <location>
        <begin position="23"/>
        <end position="50"/>
    </location>
</feature>
<sequence length="92" mass="10122">MEKVRAGMSLNMAACAVSSSSNGDDDDDQDDDDDGGGGDDYDDDDDYDDYSDDDDGVFLCRPLACVYMYAKQLTSMSAFLFSLQDPHQQLHL</sequence>
<dbReference type="AlphaFoldDB" id="A0A9D3YA75"/>
<dbReference type="Proteomes" id="UP000828390">
    <property type="component" value="Unassembled WGS sequence"/>
</dbReference>
<comment type="caution">
    <text evidence="2">The sequence shown here is derived from an EMBL/GenBank/DDBJ whole genome shotgun (WGS) entry which is preliminary data.</text>
</comment>
<evidence type="ECO:0000256" key="1">
    <source>
        <dbReference type="SAM" id="MobiDB-lite"/>
    </source>
</evidence>
<proteinExistence type="predicted"/>
<dbReference type="EMBL" id="JAIWYP010000016">
    <property type="protein sequence ID" value="KAH3695491.1"/>
    <property type="molecule type" value="Genomic_DNA"/>
</dbReference>
<organism evidence="2 3">
    <name type="scientific">Dreissena polymorpha</name>
    <name type="common">Zebra mussel</name>
    <name type="synonym">Mytilus polymorpha</name>
    <dbReference type="NCBI Taxonomy" id="45954"/>
    <lineage>
        <taxon>Eukaryota</taxon>
        <taxon>Metazoa</taxon>
        <taxon>Spiralia</taxon>
        <taxon>Lophotrochozoa</taxon>
        <taxon>Mollusca</taxon>
        <taxon>Bivalvia</taxon>
        <taxon>Autobranchia</taxon>
        <taxon>Heteroconchia</taxon>
        <taxon>Euheterodonta</taxon>
        <taxon>Imparidentia</taxon>
        <taxon>Neoheterodontei</taxon>
        <taxon>Myida</taxon>
        <taxon>Dreissenoidea</taxon>
        <taxon>Dreissenidae</taxon>
        <taxon>Dreissena</taxon>
    </lineage>
</organism>
<keyword evidence="3" id="KW-1185">Reference proteome</keyword>
<gene>
    <name evidence="2" type="ORF">DPMN_082951</name>
</gene>
<name>A0A9D3YA75_DREPO</name>
<reference evidence="2" key="1">
    <citation type="journal article" date="2019" name="bioRxiv">
        <title>The Genome of the Zebra Mussel, Dreissena polymorpha: A Resource for Invasive Species Research.</title>
        <authorList>
            <person name="McCartney M.A."/>
            <person name="Auch B."/>
            <person name="Kono T."/>
            <person name="Mallez S."/>
            <person name="Zhang Y."/>
            <person name="Obille A."/>
            <person name="Becker A."/>
            <person name="Abrahante J.E."/>
            <person name="Garbe J."/>
            <person name="Badalamenti J.P."/>
            <person name="Herman A."/>
            <person name="Mangelson H."/>
            <person name="Liachko I."/>
            <person name="Sullivan S."/>
            <person name="Sone E.D."/>
            <person name="Koren S."/>
            <person name="Silverstein K.A.T."/>
            <person name="Beckman K.B."/>
            <person name="Gohl D.M."/>
        </authorList>
    </citation>
    <scope>NUCLEOTIDE SEQUENCE</scope>
    <source>
        <strain evidence="2">Duluth1</strain>
        <tissue evidence="2">Whole animal</tissue>
    </source>
</reference>
<evidence type="ECO:0000313" key="3">
    <source>
        <dbReference type="Proteomes" id="UP000828390"/>
    </source>
</evidence>
<accession>A0A9D3YA75</accession>
<feature type="region of interest" description="Disordered" evidence="1">
    <location>
        <begin position="16"/>
        <end position="50"/>
    </location>
</feature>
<reference evidence="2" key="2">
    <citation type="submission" date="2020-11" db="EMBL/GenBank/DDBJ databases">
        <authorList>
            <person name="McCartney M.A."/>
            <person name="Auch B."/>
            <person name="Kono T."/>
            <person name="Mallez S."/>
            <person name="Becker A."/>
            <person name="Gohl D.M."/>
            <person name="Silverstein K.A.T."/>
            <person name="Koren S."/>
            <person name="Bechman K.B."/>
            <person name="Herman A."/>
            <person name="Abrahante J.E."/>
            <person name="Garbe J."/>
        </authorList>
    </citation>
    <scope>NUCLEOTIDE SEQUENCE</scope>
    <source>
        <strain evidence="2">Duluth1</strain>
        <tissue evidence="2">Whole animal</tissue>
    </source>
</reference>
<protein>
    <submittedName>
        <fullName evidence="2">Uncharacterized protein</fullName>
    </submittedName>
</protein>
<evidence type="ECO:0000313" key="2">
    <source>
        <dbReference type="EMBL" id="KAH3695491.1"/>
    </source>
</evidence>